<organism evidence="1 2">
    <name type="scientific">Vibrio inusitatus NBRC 102082</name>
    <dbReference type="NCBI Taxonomy" id="1219070"/>
    <lineage>
        <taxon>Bacteria</taxon>
        <taxon>Pseudomonadati</taxon>
        <taxon>Pseudomonadota</taxon>
        <taxon>Gammaproteobacteria</taxon>
        <taxon>Vibrionales</taxon>
        <taxon>Vibrionaceae</taxon>
        <taxon>Vibrio</taxon>
    </lineage>
</organism>
<reference evidence="1 2" key="1">
    <citation type="submission" date="2019-06" db="EMBL/GenBank/DDBJ databases">
        <title>Whole genome shotgun sequence of Vibrio inusitatus NBRC 102082.</title>
        <authorList>
            <person name="Hosoyama A."/>
            <person name="Uohara A."/>
            <person name="Ohji S."/>
            <person name="Ichikawa N."/>
        </authorList>
    </citation>
    <scope>NUCLEOTIDE SEQUENCE [LARGE SCALE GENOMIC DNA]</scope>
    <source>
        <strain evidence="1 2">NBRC 102082</strain>
    </source>
</reference>
<name>A0A4Y3HTM8_9VIBR</name>
<dbReference type="OrthoDB" id="5727191at2"/>
<dbReference type="EMBL" id="BJLF01000004">
    <property type="protein sequence ID" value="GEA50408.1"/>
    <property type="molecule type" value="Genomic_DNA"/>
</dbReference>
<dbReference type="RefSeq" id="WP_141344797.1">
    <property type="nucleotide sequence ID" value="NZ_BJLF01000004.1"/>
</dbReference>
<dbReference type="AlphaFoldDB" id="A0A4Y3HTM8"/>
<comment type="caution">
    <text evidence="1">The sequence shown here is derived from an EMBL/GenBank/DDBJ whole genome shotgun (WGS) entry which is preliminary data.</text>
</comment>
<dbReference type="Proteomes" id="UP000318717">
    <property type="component" value="Unassembled WGS sequence"/>
</dbReference>
<accession>A0A4Y3HTM8</accession>
<sequence length="818" mass="87058">MDMNVITLWFRKYLNFSTLIRLCCVAILGFTSSLYAAPKQIPFVDSQITIFPSGYENGARNECVKDSTDLNSLTCTANDVQLAEITVPHGEPTTCRAGEIVTQNLSFKVVSTASIRYNWSFYTTTDPNASPLEGPPSDVTNREACLVWVGDLTGGNSTAQNANGDSCADVTKNNDALYNNEEITFVCADTDGDTQVDLQFCATWEQNAGGSCEADSGGIDPNKLPLPGAPSKCNCSTATIPITVLPSDPELTKSIFGPASRPEDDIFNGSNTFTFDLKIKNPNTATPLVITSLTDSFGGANFSIPTDIDASPGTLIEDQVVLISATDNDGTCLASGSETVAPGATYNCRATFKWHNLDLDDTILVDTIVREDKQNSFQGEWKFGNESPTPTEVSNTVTVSITDVPPVLTVTKTANKTSIPESGGANFDLINYTVTFGNASGWDTIQIFANDLDDTLMQNGANSKSGYLKTCSISGLDLGENPKCYYPVNLATEYPTLNAGDIYKNTVSAIPTDEEGTSGTLKDHMVNVNVTNVNPTVSLTKYVKAGGAPASPNTLDPSLYSDTSASVNEFELADITNAPIVTYLFEITNTSPETVNITDFVDFASANGSFSTTPPSQVFDNNIPDTNPVAGDCNTLVGRSMVAGSSEYCYLTFKVKGDESEDVDNIAWVLVQDTDSAQGKAFATDAAIVYIDPVTPDFALDLGVQLKINVAVTADTGNTEYVLFTPTSDILLSNVAILDGGYANDNPAFTVQNLDCSSSEQSLGPDESYNCDFTVTLTGNFGATALGNLSATVLKVQAKDNDGSVQFIDAQATVQIVD</sequence>
<proteinExistence type="predicted"/>
<keyword evidence="2" id="KW-1185">Reference proteome</keyword>
<evidence type="ECO:0000313" key="2">
    <source>
        <dbReference type="Proteomes" id="UP000318717"/>
    </source>
</evidence>
<gene>
    <name evidence="1" type="ORF">VIN01S_12120</name>
</gene>
<protein>
    <submittedName>
        <fullName evidence="1">Uncharacterized protein</fullName>
    </submittedName>
</protein>
<evidence type="ECO:0000313" key="1">
    <source>
        <dbReference type="EMBL" id="GEA50408.1"/>
    </source>
</evidence>